<evidence type="ECO:0000313" key="1">
    <source>
        <dbReference type="EMBL" id="CAE0829836.1"/>
    </source>
</evidence>
<dbReference type="EMBL" id="HBJA01119493">
    <property type="protein sequence ID" value="CAE0829836.1"/>
    <property type="molecule type" value="Transcribed_RNA"/>
</dbReference>
<dbReference type="AlphaFoldDB" id="A0A7S4G9M7"/>
<gene>
    <name evidence="1" type="ORF">EGYM00163_LOCUS41114</name>
</gene>
<accession>A0A7S4G9M7</accession>
<name>A0A7S4G9M7_9EUGL</name>
<protein>
    <submittedName>
        <fullName evidence="1">Uncharacterized protein</fullName>
    </submittedName>
</protein>
<organism evidence="1">
    <name type="scientific">Eutreptiella gymnastica</name>
    <dbReference type="NCBI Taxonomy" id="73025"/>
    <lineage>
        <taxon>Eukaryota</taxon>
        <taxon>Discoba</taxon>
        <taxon>Euglenozoa</taxon>
        <taxon>Euglenida</taxon>
        <taxon>Spirocuta</taxon>
        <taxon>Euglenophyceae</taxon>
        <taxon>Eutreptiales</taxon>
        <taxon>Eutreptiaceae</taxon>
        <taxon>Eutreptiella</taxon>
    </lineage>
</organism>
<sequence length="316" mass="34877">MGGPFSAQSADLRSVWGAKTRVDLMRRLGQLTFSPRGHPLWSTPRGNTISLAQFRDNVLLGARGPTASTEMQHVCDVLSETWSLPVLCDCMTDDNRVCAGTCMQPSITAMGFTVHIHGDHPPLVYSQPSGLTSTWHLKYTVTLQSPPAHAHKHISNIIVSAVLNIHPFLHTWAGCLLSVASWAQLACLSGYPRSTVLRALHSAVPRIISRTPWDVDSTLAWCCHVVYFLPATRDTVFFRLRRWLQAHAVWSPAAYASWHMPHPGPCSAICADWCHDFPVLSVFPPLLDPCELIRTGLCPRGEGGSRFPTICEVHCS</sequence>
<proteinExistence type="predicted"/>
<reference evidence="1" key="1">
    <citation type="submission" date="2021-01" db="EMBL/GenBank/DDBJ databases">
        <authorList>
            <person name="Corre E."/>
            <person name="Pelletier E."/>
            <person name="Niang G."/>
            <person name="Scheremetjew M."/>
            <person name="Finn R."/>
            <person name="Kale V."/>
            <person name="Holt S."/>
            <person name="Cochrane G."/>
            <person name="Meng A."/>
            <person name="Brown T."/>
            <person name="Cohen L."/>
        </authorList>
    </citation>
    <scope>NUCLEOTIDE SEQUENCE</scope>
    <source>
        <strain evidence="1">CCMP1594</strain>
    </source>
</reference>